<proteinExistence type="predicted"/>
<dbReference type="EMBL" id="JAAIUW010000011">
    <property type="protein sequence ID" value="KAF7808450.1"/>
    <property type="molecule type" value="Genomic_DNA"/>
</dbReference>
<accession>A0A834SPU5</accession>
<dbReference type="Proteomes" id="UP000634136">
    <property type="component" value="Unassembled WGS sequence"/>
</dbReference>
<dbReference type="AlphaFoldDB" id="A0A834SPU5"/>
<organism evidence="1 2">
    <name type="scientific">Senna tora</name>
    <dbReference type="NCBI Taxonomy" id="362788"/>
    <lineage>
        <taxon>Eukaryota</taxon>
        <taxon>Viridiplantae</taxon>
        <taxon>Streptophyta</taxon>
        <taxon>Embryophyta</taxon>
        <taxon>Tracheophyta</taxon>
        <taxon>Spermatophyta</taxon>
        <taxon>Magnoliopsida</taxon>
        <taxon>eudicotyledons</taxon>
        <taxon>Gunneridae</taxon>
        <taxon>Pentapetalae</taxon>
        <taxon>rosids</taxon>
        <taxon>fabids</taxon>
        <taxon>Fabales</taxon>
        <taxon>Fabaceae</taxon>
        <taxon>Caesalpinioideae</taxon>
        <taxon>Cassia clade</taxon>
        <taxon>Senna</taxon>
    </lineage>
</organism>
<keyword evidence="2" id="KW-1185">Reference proteome</keyword>
<gene>
    <name evidence="1" type="ORF">G2W53_035193</name>
</gene>
<comment type="caution">
    <text evidence="1">The sequence shown here is derived from an EMBL/GenBank/DDBJ whole genome shotgun (WGS) entry which is preliminary data.</text>
</comment>
<sequence>MGRPTKWPIRQVESNLGRIL</sequence>
<protein>
    <submittedName>
        <fullName evidence="1">Uncharacterized protein</fullName>
    </submittedName>
</protein>
<reference evidence="1" key="1">
    <citation type="submission" date="2020-09" db="EMBL/GenBank/DDBJ databases">
        <title>Genome-Enabled Discovery of Anthraquinone Biosynthesis in Senna tora.</title>
        <authorList>
            <person name="Kang S.-H."/>
            <person name="Pandey R.P."/>
            <person name="Lee C.-M."/>
            <person name="Sim J.-S."/>
            <person name="Jeong J.-T."/>
            <person name="Choi B.-S."/>
            <person name="Jung M."/>
            <person name="Ginzburg D."/>
            <person name="Zhao K."/>
            <person name="Won S.Y."/>
            <person name="Oh T.-J."/>
            <person name="Yu Y."/>
            <person name="Kim N.-H."/>
            <person name="Lee O.R."/>
            <person name="Lee T.-H."/>
            <person name="Bashyal P."/>
            <person name="Kim T.-S."/>
            <person name="Lee W.-H."/>
            <person name="Kawkins C."/>
            <person name="Kim C.-K."/>
            <person name="Kim J.S."/>
            <person name="Ahn B.O."/>
            <person name="Rhee S.Y."/>
            <person name="Sohng J.K."/>
        </authorList>
    </citation>
    <scope>NUCLEOTIDE SEQUENCE</scope>
    <source>
        <tissue evidence="1">Leaf</tissue>
    </source>
</reference>
<evidence type="ECO:0000313" key="1">
    <source>
        <dbReference type="EMBL" id="KAF7808450.1"/>
    </source>
</evidence>
<evidence type="ECO:0000313" key="2">
    <source>
        <dbReference type="Proteomes" id="UP000634136"/>
    </source>
</evidence>
<name>A0A834SPU5_9FABA</name>